<accession>A0A139AK98</accession>
<evidence type="ECO:0000256" key="1">
    <source>
        <dbReference type="SAM" id="MobiDB-lite"/>
    </source>
</evidence>
<name>A0A139AK98_GONPJ</name>
<keyword evidence="3" id="KW-1185">Reference proteome</keyword>
<proteinExistence type="predicted"/>
<protein>
    <submittedName>
        <fullName evidence="2">Uncharacterized protein</fullName>
    </submittedName>
</protein>
<evidence type="ECO:0000313" key="2">
    <source>
        <dbReference type="EMBL" id="KXS17199.1"/>
    </source>
</evidence>
<dbReference type="OrthoDB" id="2797145at2759"/>
<feature type="compositionally biased region" description="Basic residues" evidence="1">
    <location>
        <begin position="1"/>
        <end position="11"/>
    </location>
</feature>
<gene>
    <name evidence="2" type="ORF">M427DRAFT_97187</name>
</gene>
<dbReference type="EMBL" id="KQ965748">
    <property type="protein sequence ID" value="KXS17199.1"/>
    <property type="molecule type" value="Genomic_DNA"/>
</dbReference>
<dbReference type="Proteomes" id="UP000070544">
    <property type="component" value="Unassembled WGS sequence"/>
</dbReference>
<reference evidence="2 3" key="1">
    <citation type="journal article" date="2015" name="Genome Biol. Evol.">
        <title>Phylogenomic analyses indicate that early fungi evolved digesting cell walls of algal ancestors of land plants.</title>
        <authorList>
            <person name="Chang Y."/>
            <person name="Wang S."/>
            <person name="Sekimoto S."/>
            <person name="Aerts A.L."/>
            <person name="Choi C."/>
            <person name="Clum A."/>
            <person name="LaButti K.M."/>
            <person name="Lindquist E.A."/>
            <person name="Yee Ngan C."/>
            <person name="Ohm R.A."/>
            <person name="Salamov A.A."/>
            <person name="Grigoriev I.V."/>
            <person name="Spatafora J.W."/>
            <person name="Berbee M.L."/>
        </authorList>
    </citation>
    <scope>NUCLEOTIDE SEQUENCE [LARGE SCALE GENOMIC DNA]</scope>
    <source>
        <strain evidence="2 3">JEL478</strain>
    </source>
</reference>
<sequence length="209" mass="23338">ISAGVPRHRQMATRCSSPPERASWRRVRRGTKLTDWSMMLSMLRGFSTSVLNCGCMNICLIRLRNNIRTDENKFTSNLGLIFCGLYDTCISGMMASPPPAIIRMNVVLPVPFSPSMTIISESVNSPAAIKSSPIDLDILGYRYRRILSCCNSSAVSARRKVRLSSLNLKFSVGMTPSKKMLMPSRTEKGMVTTPYAEGTPYRQQMKSDR</sequence>
<organism evidence="2 3">
    <name type="scientific">Gonapodya prolifera (strain JEL478)</name>
    <name type="common">Monoblepharis prolifera</name>
    <dbReference type="NCBI Taxonomy" id="1344416"/>
    <lineage>
        <taxon>Eukaryota</taxon>
        <taxon>Fungi</taxon>
        <taxon>Fungi incertae sedis</taxon>
        <taxon>Chytridiomycota</taxon>
        <taxon>Chytridiomycota incertae sedis</taxon>
        <taxon>Monoblepharidomycetes</taxon>
        <taxon>Monoblepharidales</taxon>
        <taxon>Gonapodyaceae</taxon>
        <taxon>Gonapodya</taxon>
    </lineage>
</organism>
<feature type="non-terminal residue" evidence="2">
    <location>
        <position position="1"/>
    </location>
</feature>
<feature type="region of interest" description="Disordered" evidence="1">
    <location>
        <begin position="1"/>
        <end position="21"/>
    </location>
</feature>
<evidence type="ECO:0000313" key="3">
    <source>
        <dbReference type="Proteomes" id="UP000070544"/>
    </source>
</evidence>
<dbReference type="OMA" id="MNAALIC"/>
<dbReference type="AlphaFoldDB" id="A0A139AK98"/>